<sequence>MPLLRRLMPRIVFDMGVLAVAINAWANIVPDIALVHLAVAHVRARRPFRPARRQALGRHVEHFLDDQMPRGTGLLAARPAVDRQDRRAVYLCGVGGSPCARR</sequence>
<organism evidence="1 2">
    <name type="scientific">Cupriavidus numazuensis</name>
    <dbReference type="NCBI Taxonomy" id="221992"/>
    <lineage>
        <taxon>Bacteria</taxon>
        <taxon>Pseudomonadati</taxon>
        <taxon>Pseudomonadota</taxon>
        <taxon>Betaproteobacteria</taxon>
        <taxon>Burkholderiales</taxon>
        <taxon>Burkholderiaceae</taxon>
        <taxon>Cupriavidus</taxon>
    </lineage>
</organism>
<reference evidence="1 2" key="1">
    <citation type="submission" date="2021-03" db="EMBL/GenBank/DDBJ databases">
        <authorList>
            <person name="Peeters C."/>
        </authorList>
    </citation>
    <scope>NUCLEOTIDE SEQUENCE [LARGE SCALE GENOMIC DNA]</scope>
    <source>
        <strain evidence="1 2">LMG 26411</strain>
    </source>
</reference>
<comment type="caution">
    <text evidence="1">The sequence shown here is derived from an EMBL/GenBank/DDBJ whole genome shotgun (WGS) entry which is preliminary data.</text>
</comment>
<dbReference type="RefSeq" id="WP_211958839.1">
    <property type="nucleotide sequence ID" value="NZ_CAJPVI010000128.1"/>
</dbReference>
<accession>A0ABN7QCB0</accession>
<proteinExistence type="predicted"/>
<gene>
    <name evidence="1" type="ORF">LMG26411_08163</name>
</gene>
<evidence type="ECO:0000313" key="1">
    <source>
        <dbReference type="EMBL" id="CAG2161335.1"/>
    </source>
</evidence>
<evidence type="ECO:0000313" key="2">
    <source>
        <dbReference type="Proteomes" id="UP000672657"/>
    </source>
</evidence>
<dbReference type="EMBL" id="CAJPVI010000128">
    <property type="protein sequence ID" value="CAG2161335.1"/>
    <property type="molecule type" value="Genomic_DNA"/>
</dbReference>
<dbReference type="Proteomes" id="UP000672657">
    <property type="component" value="Unassembled WGS sequence"/>
</dbReference>
<protein>
    <submittedName>
        <fullName evidence="1">Uncharacterized protein</fullName>
    </submittedName>
</protein>
<keyword evidence="2" id="KW-1185">Reference proteome</keyword>
<name>A0ABN7QCB0_9BURK</name>